<name>A0ABD3B2A6_9GENT</name>
<gene>
    <name evidence="1" type="ORF">ACH5RR_000852</name>
</gene>
<keyword evidence="2" id="KW-1185">Reference proteome</keyword>
<evidence type="ECO:0000313" key="1">
    <source>
        <dbReference type="EMBL" id="KAL3537486.1"/>
    </source>
</evidence>
<proteinExistence type="predicted"/>
<sequence>MHSIATLIGSTQLVSNQFEDRWLGCSLLIVPSLFKSVINTGQKESKDHTCCLVLRLEEVSLGTMQVLKYQSENLDVLYCKLDILAWWLNMVHPFNTSHWPNEPEASDWHFAPEDSNNDDAGNAAGLFGTT</sequence>
<evidence type="ECO:0000313" key="2">
    <source>
        <dbReference type="Proteomes" id="UP001630127"/>
    </source>
</evidence>
<organism evidence="1 2">
    <name type="scientific">Cinchona calisaya</name>
    <dbReference type="NCBI Taxonomy" id="153742"/>
    <lineage>
        <taxon>Eukaryota</taxon>
        <taxon>Viridiplantae</taxon>
        <taxon>Streptophyta</taxon>
        <taxon>Embryophyta</taxon>
        <taxon>Tracheophyta</taxon>
        <taxon>Spermatophyta</taxon>
        <taxon>Magnoliopsida</taxon>
        <taxon>eudicotyledons</taxon>
        <taxon>Gunneridae</taxon>
        <taxon>Pentapetalae</taxon>
        <taxon>asterids</taxon>
        <taxon>lamiids</taxon>
        <taxon>Gentianales</taxon>
        <taxon>Rubiaceae</taxon>
        <taxon>Cinchonoideae</taxon>
        <taxon>Cinchoneae</taxon>
        <taxon>Cinchona</taxon>
    </lineage>
</organism>
<reference evidence="1 2" key="1">
    <citation type="submission" date="2024-11" db="EMBL/GenBank/DDBJ databases">
        <title>A near-complete genome assembly of Cinchona calisaya.</title>
        <authorList>
            <person name="Lian D.C."/>
            <person name="Zhao X.W."/>
            <person name="Wei L."/>
        </authorList>
    </citation>
    <scope>NUCLEOTIDE SEQUENCE [LARGE SCALE GENOMIC DNA]</scope>
    <source>
        <tissue evidence="1">Nenye</tissue>
    </source>
</reference>
<dbReference type="Proteomes" id="UP001630127">
    <property type="component" value="Unassembled WGS sequence"/>
</dbReference>
<comment type="caution">
    <text evidence="1">The sequence shown here is derived from an EMBL/GenBank/DDBJ whole genome shotgun (WGS) entry which is preliminary data.</text>
</comment>
<dbReference type="AlphaFoldDB" id="A0ABD3B2A6"/>
<protein>
    <submittedName>
        <fullName evidence="1">Uncharacterized protein</fullName>
    </submittedName>
</protein>
<accession>A0ABD3B2A6</accession>
<dbReference type="EMBL" id="JBJUIK010000001">
    <property type="protein sequence ID" value="KAL3537486.1"/>
    <property type="molecule type" value="Genomic_DNA"/>
</dbReference>